<sequence>MSGVLFRNELRRHRRGFLIWAAVLPLLSLFRMAEYPTFYRENRNAQAALEQFSPTEIELFGLDSLRLTEIVDYYGGRIYSLLLLLGSVYVIMLAATILAKEEDDKTVEFLLVKPVTRSSVVTAKLAAVVVYTVALNLVLFLAVWGMFAAFEQEGYDLGTLAVLSVGSLLVHLAFVVVGFLLSVYVVRARTVYPISISLVLLAYFLLIVANSSENAGWVRYLSFFAYVDAADIVRNGAISAVYLVLFASVITAGTVLSYLTYNRKDLSA</sequence>
<evidence type="ECO:0000256" key="1">
    <source>
        <dbReference type="SAM" id="Phobius"/>
    </source>
</evidence>
<dbReference type="EMBL" id="CP058905">
    <property type="protein sequence ID" value="QLK00624.1"/>
    <property type="molecule type" value="Genomic_DNA"/>
</dbReference>
<dbReference type="PANTHER" id="PTHR37305">
    <property type="entry name" value="INTEGRAL MEMBRANE PROTEIN-RELATED"/>
    <property type="match status" value="1"/>
</dbReference>
<feature type="transmembrane region" description="Helical" evidence="1">
    <location>
        <begin position="78"/>
        <end position="99"/>
    </location>
</feature>
<feature type="transmembrane region" description="Helical" evidence="1">
    <location>
        <begin position="120"/>
        <end position="147"/>
    </location>
</feature>
<keyword evidence="1" id="KW-1133">Transmembrane helix</keyword>
<evidence type="ECO:0000313" key="2">
    <source>
        <dbReference type="EMBL" id="QLK00624.1"/>
    </source>
</evidence>
<reference evidence="2" key="1">
    <citation type="submission" date="2020-08" db="EMBL/GenBank/DDBJ databases">
        <title>A bifunctional nitrone conjugated secondary metabolite targeting the ribosome.</title>
        <authorList>
            <person name="Limbrick E.M."/>
            <person name="Graf M."/>
            <person name="Derewacz D.K."/>
            <person name="Nguyen F."/>
            <person name="Spraggins J.M."/>
            <person name="Wieland M."/>
            <person name="Ynigez-Gutierrez A.E."/>
            <person name="Reisman B.J."/>
            <person name="Zinshteyn B."/>
            <person name="McCulloch K."/>
            <person name="Iverson T.M."/>
            <person name="Green R."/>
            <person name="Wilson D.N."/>
            <person name="Bachmann B.O."/>
        </authorList>
    </citation>
    <scope>NUCLEOTIDE SEQUENCE</scope>
    <source>
        <strain evidence="2">Africana</strain>
    </source>
</reference>
<keyword evidence="1" id="KW-0812">Transmembrane</keyword>
<gene>
    <name evidence="2" type="ORF">HZU44_11820</name>
</gene>
<feature type="transmembrane region" description="Helical" evidence="1">
    <location>
        <begin position="191"/>
        <end position="209"/>
    </location>
</feature>
<dbReference type="GO" id="GO:0005886">
    <property type="term" value="C:plasma membrane"/>
    <property type="evidence" value="ECO:0007669"/>
    <property type="project" value="UniProtKB-SubCell"/>
</dbReference>
<organism evidence="2">
    <name type="scientific">Micromonospora carbonacea</name>
    <dbReference type="NCBI Taxonomy" id="47853"/>
    <lineage>
        <taxon>Bacteria</taxon>
        <taxon>Bacillati</taxon>
        <taxon>Actinomycetota</taxon>
        <taxon>Actinomycetes</taxon>
        <taxon>Micromonosporales</taxon>
        <taxon>Micromonosporaceae</taxon>
        <taxon>Micromonospora</taxon>
    </lineage>
</organism>
<feature type="transmembrane region" description="Helical" evidence="1">
    <location>
        <begin position="240"/>
        <end position="261"/>
    </location>
</feature>
<protein>
    <submittedName>
        <fullName evidence="2">ABC transporter permease subunit</fullName>
    </submittedName>
</protein>
<keyword evidence="1" id="KW-0472">Membrane</keyword>
<accession>A0A7D6GAT7</accession>
<feature type="transmembrane region" description="Helical" evidence="1">
    <location>
        <begin position="159"/>
        <end position="184"/>
    </location>
</feature>
<dbReference type="PANTHER" id="PTHR37305:SF1">
    <property type="entry name" value="MEMBRANE PROTEIN"/>
    <property type="match status" value="1"/>
</dbReference>
<proteinExistence type="predicted"/>
<name>A0A7D6GAT7_9ACTN</name>
<dbReference type="GO" id="GO:0140359">
    <property type="term" value="F:ABC-type transporter activity"/>
    <property type="evidence" value="ECO:0007669"/>
    <property type="project" value="InterPro"/>
</dbReference>
<dbReference type="Pfam" id="PF12679">
    <property type="entry name" value="ABC2_membrane_2"/>
    <property type="match status" value="1"/>
</dbReference>
<dbReference type="AlphaFoldDB" id="A0A7D6GAT7"/>